<protein>
    <submittedName>
        <fullName evidence="1">Uncharacterized protein</fullName>
    </submittedName>
</protein>
<reference evidence="1" key="2">
    <citation type="submission" date="2020-09" db="EMBL/GenBank/DDBJ databases">
        <authorList>
            <person name="Sun Q."/>
            <person name="Zhou Y."/>
        </authorList>
    </citation>
    <scope>NUCLEOTIDE SEQUENCE</scope>
    <source>
        <strain evidence="1">CGMCC 1.15082</strain>
    </source>
</reference>
<sequence>MQVGDLLEIGFQHRAVAIDPERPAIMMDRVMDKPAKICSVPPVEAGDVVAIDRFKIEGFYPCSIWPVPS</sequence>
<dbReference type="AlphaFoldDB" id="A0A916WME5"/>
<proteinExistence type="predicted"/>
<dbReference type="Proteomes" id="UP000646478">
    <property type="component" value="Unassembled WGS sequence"/>
</dbReference>
<evidence type="ECO:0000313" key="1">
    <source>
        <dbReference type="EMBL" id="GGB11829.1"/>
    </source>
</evidence>
<keyword evidence="2" id="KW-1185">Reference proteome</keyword>
<organism evidence="1 2">
    <name type="scientific">Brucella endophytica</name>
    <dbReference type="NCBI Taxonomy" id="1963359"/>
    <lineage>
        <taxon>Bacteria</taxon>
        <taxon>Pseudomonadati</taxon>
        <taxon>Pseudomonadota</taxon>
        <taxon>Alphaproteobacteria</taxon>
        <taxon>Hyphomicrobiales</taxon>
        <taxon>Brucellaceae</taxon>
        <taxon>Brucella/Ochrobactrum group</taxon>
        <taxon>Brucella</taxon>
    </lineage>
</organism>
<dbReference type="EMBL" id="BMHH01000036">
    <property type="protein sequence ID" value="GGB11829.1"/>
    <property type="molecule type" value="Genomic_DNA"/>
</dbReference>
<comment type="caution">
    <text evidence="1">The sequence shown here is derived from an EMBL/GenBank/DDBJ whole genome shotgun (WGS) entry which is preliminary data.</text>
</comment>
<name>A0A916WME5_9HYPH</name>
<accession>A0A916WME5</accession>
<evidence type="ECO:0000313" key="2">
    <source>
        <dbReference type="Proteomes" id="UP000646478"/>
    </source>
</evidence>
<reference evidence="1" key="1">
    <citation type="journal article" date="2014" name="Int. J. Syst. Evol. Microbiol.">
        <title>Complete genome sequence of Corynebacterium casei LMG S-19264T (=DSM 44701T), isolated from a smear-ripened cheese.</title>
        <authorList>
            <consortium name="US DOE Joint Genome Institute (JGI-PGF)"/>
            <person name="Walter F."/>
            <person name="Albersmeier A."/>
            <person name="Kalinowski J."/>
            <person name="Ruckert C."/>
        </authorList>
    </citation>
    <scope>NUCLEOTIDE SEQUENCE</scope>
    <source>
        <strain evidence="1">CGMCC 1.15082</strain>
    </source>
</reference>
<gene>
    <name evidence="1" type="ORF">GCM10011491_44680</name>
</gene>